<comment type="function">
    <text evidence="7">Mitochondrial ribosome (mitoribosome) assembly factor. Binds at the interface of the head and body domains of the mitochondrial small ribosomal subunit (mt-SSU), occluding the mRNA channel and preventing compaction of the head domain towards the body. Probable inactive methyltransferase: retains the characteristic folding and ability to bind S-adenosyl-L-methionine, but it probably lost its methyltransferase activity.</text>
</comment>
<feature type="compositionally biased region" description="Low complexity" evidence="9">
    <location>
        <begin position="379"/>
        <end position="391"/>
    </location>
</feature>
<keyword evidence="11" id="KW-1185">Reference proteome</keyword>
<evidence type="ECO:0000256" key="2">
    <source>
        <dbReference type="ARBA" id="ARBA00022723"/>
    </source>
</evidence>
<feature type="compositionally biased region" description="Polar residues" evidence="9">
    <location>
        <begin position="1294"/>
        <end position="1304"/>
    </location>
</feature>
<accession>F4PPB6</accession>
<dbReference type="GeneID" id="14874775"/>
<dbReference type="InterPro" id="IPR029063">
    <property type="entry name" value="SAM-dependent_MTases_sf"/>
</dbReference>
<feature type="region of interest" description="Disordered" evidence="9">
    <location>
        <begin position="203"/>
        <end position="251"/>
    </location>
</feature>
<evidence type="ECO:0000256" key="6">
    <source>
        <dbReference type="ARBA" id="ARBA00023128"/>
    </source>
</evidence>
<evidence type="ECO:0000256" key="9">
    <source>
        <dbReference type="SAM" id="MobiDB-lite"/>
    </source>
</evidence>
<evidence type="ECO:0000256" key="5">
    <source>
        <dbReference type="ARBA" id="ARBA00023014"/>
    </source>
</evidence>
<dbReference type="GO" id="GO:0003735">
    <property type="term" value="F:structural constituent of ribosome"/>
    <property type="evidence" value="ECO:0007669"/>
    <property type="project" value="TreeGrafter"/>
</dbReference>
<comment type="subcellular location">
    <subcellularLocation>
        <location evidence="1">Mitochondrion</location>
    </subcellularLocation>
</comment>
<gene>
    <name evidence="10" type="ORF">DFA_04347</name>
</gene>
<dbReference type="PANTHER" id="PTHR13184">
    <property type="entry name" value="37S RIBOSOMAL PROTEIN S22"/>
    <property type="match status" value="1"/>
</dbReference>
<dbReference type="OrthoDB" id="421327at2759"/>
<dbReference type="GO" id="GO:0046872">
    <property type="term" value="F:metal ion binding"/>
    <property type="evidence" value="ECO:0007669"/>
    <property type="project" value="UniProtKB-KW"/>
</dbReference>
<dbReference type="EMBL" id="GL883009">
    <property type="protein sequence ID" value="EGG22229.1"/>
    <property type="molecule type" value="Genomic_DNA"/>
</dbReference>
<proteinExistence type="predicted"/>
<sequence length="1448" mass="166384">MRSRISICRIEYSQYKINNDHNNNNNNNYHISMNIQRDHMFFACKYGFIGIVKYLHENSTEGCSHYAMFLHFNRTEGASKNAMEGVVQNGHLEVVKFYYMDEAAKMDTLKWSSSFISIVVKAAQPMLWTSHLAIITLKMSSLHFNRSEGCTDSVLEKNENPLEMATFLFNVRKEKCTAELLKGLSNYGHYDVVELVLPKLQGAKGNHSSSISSITNRLQYSTTTKPSDDDNSNNNNNENDKQQQKVVRTSDGVKVVASGSPNSEYLKRVLERRKQLVQKLNENKQKSSAVEGETVEEAVVVADGGEEVKKKKKKTTTTTIKSSSQLIDEFEQSIRSGGVSADKIKKIQLANNITTTTTTTNETKKKKKSSSSTTDKDQSSSSLTTSSSTPTFEVVDFEKEREKEKSIREADDKTFKYDYKALMNNNVETGEVLEDGDVVGEISEAEKDRIDLEFKKEFWAAQMTMRDSLNQDGGDFLVDETLYQDRMKDYRNLGSALVQRRMKQKRQEVEEREQKELEIIRKMEQDKTGKWSNLPHPSEYMDDDDMDGVGEKGQDDDEQLDDGGDRDGLPDMSRLKVKSNITLPKSYEDIMQEQRDDLEQDAVRLGDDEWEQKRRLKRIAFMSNKLAIKERQRQERMKRLGIDEDDMVEIDPEDYARYQAGEITEQELDQLARKHVSSRYVEDNEEESTTNIMDGEIIERQDDYNGEEEYDEEEESYDRKHYDYLRHWKIGSIQIPIQLKRKITQQLKGNSTAKLRADAAMLSDRLRNRTRSEVIDKETPFKVAPEEKPVINYGPGEALAYAAHRMPGVYSCTHRVFQEIADRIPNFQPKTMMDYGSGPGTVIWSARQIWGEEGTNSLQSIRAVEPSTFMTDIAKKMLEGSTDGIQWSQFLLQPNRHQMTSYGHIHEGLQSDLVVASYVLSELPDQESRRTLVADLWRHVKPSGMLVLLEPGTPIGFSLVREMRQMLLDLPTDRLTNEKTCQAQVVAPCPHSERCPMGHNSWCHFSQRVERPIFQKLAKGPKSTVSFEDEKYSYIAMSKMVGSTIPNQLVRQNDIYGPEESQPTKPWSRINEAPFKRGGHVTMDVCTPDADLKRMTIARSHGKQLYKEARKSFWSDAMVLDKNVVNWIISRNQMPQSEIDKLLNPETADTSLTLVKKDRVQFTMNKAEEELRDLIDETPGRRVDADLEKKKKAEKTKKQDEWMKDLSATDRKILEKLAKEGKFSSKADSLFNIDSSVDQSESVEDNDNDLEDNDGSRGGGKKKKRFDNDSMHRLDEKDQIQFEEDKKPKINKAMRQSASSQRELIQTLERQLEQQKVQNMQPSERKLYQRHKSQIEQSTKRSKPKSDMDRFVEEELNNKDNNGKKGQSSNTKDQLDFTKEIERSNANIKKIVERTDKRNIMQQMMTNMVGGFQGMGMNTKNNRKEVIQSVLSNRSTTTTKPPNPKNNK</sequence>
<dbReference type="Gene3D" id="3.40.50.150">
    <property type="entry name" value="Vaccinia Virus protein VP39"/>
    <property type="match status" value="1"/>
</dbReference>
<evidence type="ECO:0000256" key="4">
    <source>
        <dbReference type="ARBA" id="ARBA00023004"/>
    </source>
</evidence>
<feature type="compositionally biased region" description="Acidic residues" evidence="9">
    <location>
        <begin position="540"/>
        <end position="562"/>
    </location>
</feature>
<feature type="region of interest" description="Disordered" evidence="9">
    <location>
        <begin position="357"/>
        <end position="408"/>
    </location>
</feature>
<evidence type="ECO:0000256" key="3">
    <source>
        <dbReference type="ARBA" id="ARBA00022946"/>
    </source>
</evidence>
<evidence type="ECO:0000313" key="10">
    <source>
        <dbReference type="EMBL" id="EGG22229.1"/>
    </source>
</evidence>
<evidence type="ECO:0000256" key="1">
    <source>
        <dbReference type="ARBA" id="ARBA00004173"/>
    </source>
</evidence>
<feature type="compositionally biased region" description="Basic and acidic residues" evidence="9">
    <location>
        <begin position="396"/>
        <end position="408"/>
    </location>
</feature>
<keyword evidence="8" id="KW-0175">Coiled coil</keyword>
<dbReference type="SUPFAM" id="SSF53335">
    <property type="entry name" value="S-adenosyl-L-methionine-dependent methyltransferases"/>
    <property type="match status" value="1"/>
</dbReference>
<dbReference type="PANTHER" id="PTHR13184:SF5">
    <property type="entry name" value="METHYLTRANSFERASE-LIKE PROTEIN 17, MITOCHONDRIAL"/>
    <property type="match status" value="1"/>
</dbReference>
<keyword evidence="3" id="KW-0809">Transit peptide</keyword>
<keyword evidence="6" id="KW-0496">Mitochondrion</keyword>
<dbReference type="Proteomes" id="UP000007797">
    <property type="component" value="Unassembled WGS sequence"/>
</dbReference>
<feature type="compositionally biased region" description="Basic and acidic residues" evidence="9">
    <location>
        <begin position="1266"/>
        <end position="1288"/>
    </location>
</feature>
<dbReference type="KEGG" id="dfa:DFA_04347"/>
<keyword evidence="5" id="KW-0411">Iron-sulfur</keyword>
<dbReference type="GO" id="GO:0006412">
    <property type="term" value="P:translation"/>
    <property type="evidence" value="ECO:0007669"/>
    <property type="project" value="InterPro"/>
</dbReference>
<dbReference type="Pfam" id="PF09243">
    <property type="entry name" value="Rsm22"/>
    <property type="match status" value="1"/>
</dbReference>
<dbReference type="RefSeq" id="XP_004360080.1">
    <property type="nucleotide sequence ID" value="XM_004360023.1"/>
</dbReference>
<keyword evidence="2" id="KW-0479">Metal-binding</keyword>
<feature type="region of interest" description="Disordered" evidence="9">
    <location>
        <begin position="528"/>
        <end position="577"/>
    </location>
</feature>
<feature type="coiled-coil region" evidence="8">
    <location>
        <begin position="495"/>
        <end position="526"/>
    </location>
</feature>
<feature type="compositionally biased region" description="Polar residues" evidence="9">
    <location>
        <begin position="206"/>
        <end position="225"/>
    </location>
</feature>
<protein>
    <submittedName>
        <fullName evidence="10">Uncharacterized protein</fullName>
    </submittedName>
</protein>
<dbReference type="InterPro" id="IPR015324">
    <property type="entry name" value="Ribosomal_Rsm22-like"/>
</dbReference>
<dbReference type="STRING" id="1054147.F4PPB6"/>
<evidence type="ECO:0000256" key="8">
    <source>
        <dbReference type="SAM" id="Coils"/>
    </source>
</evidence>
<dbReference type="GO" id="GO:0005763">
    <property type="term" value="C:mitochondrial small ribosomal subunit"/>
    <property type="evidence" value="ECO:0007669"/>
    <property type="project" value="TreeGrafter"/>
</dbReference>
<keyword evidence="4" id="KW-0408">Iron</keyword>
<reference evidence="11" key="1">
    <citation type="journal article" date="2011" name="Genome Res.">
        <title>Phylogeny-wide analysis of social amoeba genomes highlights ancient origins for complex intercellular communication.</title>
        <authorList>
            <person name="Heidel A.J."/>
            <person name="Lawal H.M."/>
            <person name="Felder M."/>
            <person name="Schilde C."/>
            <person name="Helps N.R."/>
            <person name="Tunggal B."/>
            <person name="Rivero F."/>
            <person name="John U."/>
            <person name="Schleicher M."/>
            <person name="Eichinger L."/>
            <person name="Platzer M."/>
            <person name="Noegel A.A."/>
            <person name="Schaap P."/>
            <person name="Gloeckner G."/>
        </authorList>
    </citation>
    <scope>NUCLEOTIDE SEQUENCE [LARGE SCALE GENOMIC DNA]</scope>
    <source>
        <strain evidence="11">SH3</strain>
    </source>
</reference>
<dbReference type="GO" id="GO:0008168">
    <property type="term" value="F:methyltransferase activity"/>
    <property type="evidence" value="ECO:0007669"/>
    <property type="project" value="InterPro"/>
</dbReference>
<evidence type="ECO:0000313" key="11">
    <source>
        <dbReference type="Proteomes" id="UP000007797"/>
    </source>
</evidence>
<dbReference type="GO" id="GO:0051536">
    <property type="term" value="F:iron-sulfur cluster binding"/>
    <property type="evidence" value="ECO:0007669"/>
    <property type="project" value="UniProtKB-KW"/>
</dbReference>
<feature type="region of interest" description="Disordered" evidence="9">
    <location>
        <begin position="1237"/>
        <end position="1378"/>
    </location>
</feature>
<evidence type="ECO:0000256" key="7">
    <source>
        <dbReference type="ARBA" id="ARBA00045681"/>
    </source>
</evidence>
<feature type="compositionally biased region" description="Acidic residues" evidence="9">
    <location>
        <begin position="1241"/>
        <end position="1253"/>
    </location>
</feature>
<dbReference type="InterPro" id="IPR052571">
    <property type="entry name" value="Mt_RNA_Methyltransferase"/>
</dbReference>
<organism evidence="10 11">
    <name type="scientific">Cavenderia fasciculata</name>
    <name type="common">Slime mold</name>
    <name type="synonym">Dictyostelium fasciculatum</name>
    <dbReference type="NCBI Taxonomy" id="261658"/>
    <lineage>
        <taxon>Eukaryota</taxon>
        <taxon>Amoebozoa</taxon>
        <taxon>Evosea</taxon>
        <taxon>Eumycetozoa</taxon>
        <taxon>Dictyostelia</taxon>
        <taxon>Acytosteliales</taxon>
        <taxon>Cavenderiaceae</taxon>
        <taxon>Cavenderia</taxon>
    </lineage>
</organism>
<feature type="region of interest" description="Disordered" evidence="9">
    <location>
        <begin position="1413"/>
        <end position="1448"/>
    </location>
</feature>
<feature type="compositionally biased region" description="Basic and acidic residues" evidence="9">
    <location>
        <begin position="1344"/>
        <end position="1363"/>
    </location>
</feature>
<name>F4PPB6_CACFS</name>